<keyword evidence="2" id="KW-1185">Reference proteome</keyword>
<gene>
    <name evidence="1" type="ORF">G7Y89_g14419</name>
</gene>
<reference evidence="1 2" key="1">
    <citation type="submission" date="2020-03" db="EMBL/GenBank/DDBJ databases">
        <title>Draft Genome Sequence of Cudoniella acicularis.</title>
        <authorList>
            <person name="Buettner E."/>
            <person name="Kellner H."/>
        </authorList>
    </citation>
    <scope>NUCLEOTIDE SEQUENCE [LARGE SCALE GENOMIC DNA]</scope>
    <source>
        <strain evidence="1 2">DSM 108380</strain>
    </source>
</reference>
<name>A0A8H4VTT9_9HELO</name>
<dbReference type="EMBL" id="JAAMPI010001897">
    <property type="protein sequence ID" value="KAF4621927.1"/>
    <property type="molecule type" value="Genomic_DNA"/>
</dbReference>
<evidence type="ECO:0000313" key="1">
    <source>
        <dbReference type="EMBL" id="KAF4621927.1"/>
    </source>
</evidence>
<dbReference type="AlphaFoldDB" id="A0A8H4VTT9"/>
<accession>A0A8H4VTT9</accession>
<sequence length="169" mass="19824">MIIGQRILARSKLLLYRQARWASTSSAYQPIFIKELIRKTTKPDDCLAEIDGKSSDIRQGKIIVDSCYLVPQYTPDPSEALTGIRFEKWFKKKPELGEPLISRWGRTDIYMIQEKDQNVRDKITDAALWKPKLLSKWSDLDGKNWPGRSNDIDQDFGYLYILWRSFNKY</sequence>
<organism evidence="1 2">
    <name type="scientific">Cudoniella acicularis</name>
    <dbReference type="NCBI Taxonomy" id="354080"/>
    <lineage>
        <taxon>Eukaryota</taxon>
        <taxon>Fungi</taxon>
        <taxon>Dikarya</taxon>
        <taxon>Ascomycota</taxon>
        <taxon>Pezizomycotina</taxon>
        <taxon>Leotiomycetes</taxon>
        <taxon>Helotiales</taxon>
        <taxon>Tricladiaceae</taxon>
        <taxon>Cudoniella</taxon>
    </lineage>
</organism>
<protein>
    <submittedName>
        <fullName evidence="1">Uncharacterized protein</fullName>
    </submittedName>
</protein>
<evidence type="ECO:0000313" key="2">
    <source>
        <dbReference type="Proteomes" id="UP000566819"/>
    </source>
</evidence>
<comment type="caution">
    <text evidence="1">The sequence shown here is derived from an EMBL/GenBank/DDBJ whole genome shotgun (WGS) entry which is preliminary data.</text>
</comment>
<proteinExistence type="predicted"/>
<dbReference type="Proteomes" id="UP000566819">
    <property type="component" value="Unassembled WGS sequence"/>
</dbReference>
<dbReference type="OrthoDB" id="1046782at2759"/>